<evidence type="ECO:0000256" key="7">
    <source>
        <dbReference type="RuleBase" id="RU003792"/>
    </source>
</evidence>
<comment type="caution">
    <text evidence="9">The sequence shown here is derived from an EMBL/GenBank/DDBJ whole genome shotgun (WGS) entry which is preliminary data.</text>
</comment>
<dbReference type="Pfam" id="PF01416">
    <property type="entry name" value="PseudoU_synth_1"/>
    <property type="match status" value="2"/>
</dbReference>
<dbReference type="AlphaFoldDB" id="A0A4R8A5A3"/>
<proteinExistence type="inferred from homology"/>
<evidence type="ECO:0000313" key="9">
    <source>
        <dbReference type="EMBL" id="TDW24901.1"/>
    </source>
</evidence>
<evidence type="ECO:0000256" key="5">
    <source>
        <dbReference type="PIRSR" id="PIRSR001430-1"/>
    </source>
</evidence>
<keyword evidence="10" id="KW-1185">Reference proteome</keyword>
<reference evidence="9 10" key="1">
    <citation type="submission" date="2019-03" db="EMBL/GenBank/DDBJ databases">
        <title>Genomic Encyclopedia of Type Strains, Phase IV (KMG-IV): sequencing the most valuable type-strain genomes for metagenomic binning, comparative biology and taxonomic classification.</title>
        <authorList>
            <person name="Goeker M."/>
        </authorList>
    </citation>
    <scope>NUCLEOTIDE SEQUENCE [LARGE SCALE GENOMIC DNA]</scope>
    <source>
        <strain evidence="9 10">DSM 28867</strain>
    </source>
</reference>
<dbReference type="SUPFAM" id="SSF55120">
    <property type="entry name" value="Pseudouridine synthase"/>
    <property type="match status" value="1"/>
</dbReference>
<evidence type="ECO:0000313" key="10">
    <source>
        <dbReference type="Proteomes" id="UP000294743"/>
    </source>
</evidence>
<dbReference type="FunFam" id="3.30.70.580:FF:000001">
    <property type="entry name" value="tRNA pseudouridine synthase A"/>
    <property type="match status" value="1"/>
</dbReference>
<dbReference type="GO" id="GO:0031119">
    <property type="term" value="P:tRNA pseudouridine synthesis"/>
    <property type="evidence" value="ECO:0007669"/>
    <property type="project" value="UniProtKB-UniRule"/>
</dbReference>
<keyword evidence="2 4" id="KW-0819">tRNA processing</keyword>
<organism evidence="9 10">
    <name type="scientific">Breznakia blatticola</name>
    <dbReference type="NCBI Taxonomy" id="1754012"/>
    <lineage>
        <taxon>Bacteria</taxon>
        <taxon>Bacillati</taxon>
        <taxon>Bacillota</taxon>
        <taxon>Erysipelotrichia</taxon>
        <taxon>Erysipelotrichales</taxon>
        <taxon>Erysipelotrichaceae</taxon>
        <taxon>Breznakia</taxon>
    </lineage>
</organism>
<comment type="similarity">
    <text evidence="1 4 7">Belongs to the tRNA pseudouridine synthase TruA family.</text>
</comment>
<evidence type="ECO:0000256" key="6">
    <source>
        <dbReference type="PIRSR" id="PIRSR001430-2"/>
    </source>
</evidence>
<dbReference type="InterPro" id="IPR020094">
    <property type="entry name" value="TruA/RsuA/RluB/E/F_N"/>
</dbReference>
<evidence type="ECO:0000256" key="1">
    <source>
        <dbReference type="ARBA" id="ARBA00009375"/>
    </source>
</evidence>
<feature type="domain" description="Pseudouridine synthase I TruA alpha/beta" evidence="8">
    <location>
        <begin position="7"/>
        <end position="103"/>
    </location>
</feature>
<keyword evidence="3 4" id="KW-0413">Isomerase</keyword>
<dbReference type="PIRSF" id="PIRSF001430">
    <property type="entry name" value="tRNA_psdUrid_synth"/>
    <property type="match status" value="1"/>
</dbReference>
<dbReference type="GO" id="GO:0160147">
    <property type="term" value="F:tRNA pseudouridine(38-40) synthase activity"/>
    <property type="evidence" value="ECO:0007669"/>
    <property type="project" value="UniProtKB-EC"/>
</dbReference>
<dbReference type="EMBL" id="SODD01000007">
    <property type="protein sequence ID" value="TDW24901.1"/>
    <property type="molecule type" value="Genomic_DNA"/>
</dbReference>
<dbReference type="Proteomes" id="UP000294743">
    <property type="component" value="Unassembled WGS sequence"/>
</dbReference>
<evidence type="ECO:0000259" key="8">
    <source>
        <dbReference type="Pfam" id="PF01416"/>
    </source>
</evidence>
<dbReference type="CDD" id="cd02570">
    <property type="entry name" value="PseudoU_synth_EcTruA"/>
    <property type="match status" value="1"/>
</dbReference>
<accession>A0A4R8A5A3</accession>
<dbReference type="InterPro" id="IPR020103">
    <property type="entry name" value="PsdUridine_synth_cat_dom_sf"/>
</dbReference>
<evidence type="ECO:0000256" key="3">
    <source>
        <dbReference type="ARBA" id="ARBA00023235"/>
    </source>
</evidence>
<gene>
    <name evidence="4" type="primary">truA</name>
    <name evidence="9" type="ORF">EDD63_10753</name>
</gene>
<comment type="function">
    <text evidence="4">Formation of pseudouridine at positions 38, 39 and 40 in the anticodon stem and loop of transfer RNAs.</text>
</comment>
<dbReference type="EC" id="5.4.99.12" evidence="4"/>
<dbReference type="RefSeq" id="WP_134168490.1">
    <property type="nucleotide sequence ID" value="NZ_SODD01000007.1"/>
</dbReference>
<dbReference type="InterPro" id="IPR020095">
    <property type="entry name" value="PsdUridine_synth_TruA_C"/>
</dbReference>
<dbReference type="InterPro" id="IPR001406">
    <property type="entry name" value="PsdUridine_synth_TruA"/>
</dbReference>
<protein>
    <recommendedName>
        <fullName evidence="4">tRNA pseudouridine synthase A</fullName>
        <ecNumber evidence="4">5.4.99.12</ecNumber>
    </recommendedName>
    <alternativeName>
        <fullName evidence="4">tRNA pseudouridine(38-40) synthase</fullName>
    </alternativeName>
    <alternativeName>
        <fullName evidence="4">tRNA pseudouridylate synthase I</fullName>
    </alternativeName>
    <alternativeName>
        <fullName evidence="4">tRNA-uridine isomerase I</fullName>
    </alternativeName>
</protein>
<feature type="binding site" evidence="4 6">
    <location>
        <position position="109"/>
    </location>
    <ligand>
        <name>substrate</name>
    </ligand>
</feature>
<comment type="catalytic activity">
    <reaction evidence="4 7">
        <text>uridine(38/39/40) in tRNA = pseudouridine(38/39/40) in tRNA</text>
        <dbReference type="Rhea" id="RHEA:22376"/>
        <dbReference type="Rhea" id="RHEA-COMP:10085"/>
        <dbReference type="Rhea" id="RHEA-COMP:10087"/>
        <dbReference type="ChEBI" id="CHEBI:65314"/>
        <dbReference type="ChEBI" id="CHEBI:65315"/>
        <dbReference type="EC" id="5.4.99.12"/>
    </reaction>
</comment>
<dbReference type="Gene3D" id="3.30.70.580">
    <property type="entry name" value="Pseudouridine synthase I, catalytic domain, N-terminal subdomain"/>
    <property type="match status" value="1"/>
</dbReference>
<evidence type="ECO:0000256" key="2">
    <source>
        <dbReference type="ARBA" id="ARBA00022694"/>
    </source>
</evidence>
<dbReference type="NCBIfam" id="TIGR00071">
    <property type="entry name" value="hisT_truA"/>
    <property type="match status" value="1"/>
</dbReference>
<dbReference type="GO" id="GO:0003723">
    <property type="term" value="F:RNA binding"/>
    <property type="evidence" value="ECO:0007669"/>
    <property type="project" value="InterPro"/>
</dbReference>
<dbReference type="PANTHER" id="PTHR11142">
    <property type="entry name" value="PSEUDOURIDYLATE SYNTHASE"/>
    <property type="match status" value="1"/>
</dbReference>
<dbReference type="HAMAP" id="MF_00171">
    <property type="entry name" value="TruA"/>
    <property type="match status" value="1"/>
</dbReference>
<comment type="subunit">
    <text evidence="4">Homodimer.</text>
</comment>
<dbReference type="Gene3D" id="3.30.70.660">
    <property type="entry name" value="Pseudouridine synthase I, catalytic domain, C-terminal subdomain"/>
    <property type="match status" value="1"/>
</dbReference>
<comment type="caution">
    <text evidence="4">Lacks conserved residue(s) required for the propagation of feature annotation.</text>
</comment>
<dbReference type="OrthoDB" id="9811823at2"/>
<dbReference type="PANTHER" id="PTHR11142:SF0">
    <property type="entry name" value="TRNA PSEUDOURIDINE SYNTHASE-LIKE 1"/>
    <property type="match status" value="1"/>
</dbReference>
<dbReference type="InterPro" id="IPR020097">
    <property type="entry name" value="PsdUridine_synth_TruA_a/b_dom"/>
</dbReference>
<sequence length="246" mass="28243">MRYKVTVAYDGSPYIGWQTQNRGDSIEEAIEKVLETMHGYKVSIVGSGRTDARVHAKGQVFHFDSILDITCERMIEALNAQLDKSIRIQNVEIVEDTFHARFDATAKTYMYVLSQDAKDPFIRAYMGVDYHPLDVEMMQKACQLFIGTHDFTSFTSTKIHPDKDRTRTIYHFDVKQKGSVFQFIVRGDSFLRYMVRMMVQTVLMVGKGKESLASVQAMLEAKSKHACKYKAEPQGLYLMEVEYGKE</sequence>
<feature type="domain" description="Pseudouridine synthase I TruA alpha/beta" evidence="8">
    <location>
        <begin position="141"/>
        <end position="243"/>
    </location>
</feature>
<feature type="active site" description="Nucleophile" evidence="4 5">
    <location>
        <position position="51"/>
    </location>
</feature>
<name>A0A4R8A5A3_9FIRM</name>
<evidence type="ECO:0000256" key="4">
    <source>
        <dbReference type="HAMAP-Rule" id="MF_00171"/>
    </source>
</evidence>